<proteinExistence type="predicted"/>
<evidence type="ECO:0000313" key="2">
    <source>
        <dbReference type="Proteomes" id="UP000887013"/>
    </source>
</evidence>
<accession>A0A8X6P3K4</accession>
<dbReference type="EMBL" id="BMAW01064393">
    <property type="protein sequence ID" value="GFT44982.1"/>
    <property type="molecule type" value="Genomic_DNA"/>
</dbReference>
<dbReference type="AlphaFoldDB" id="A0A8X6P3K4"/>
<sequence>MVKAMFCLVLKNIMQKMMKVDNSLLHHKAGYDTYVRDVIDENLSTAMCGVKSDCPFNESGYWPGTNNLVVDVMHYLLEDWSVNETYLILYQ</sequence>
<keyword evidence="2" id="KW-1185">Reference proteome</keyword>
<protein>
    <submittedName>
        <fullName evidence="1">Uncharacterized protein</fullName>
    </submittedName>
</protein>
<organism evidence="1 2">
    <name type="scientific">Nephila pilipes</name>
    <name type="common">Giant wood spider</name>
    <name type="synonym">Nephila maculata</name>
    <dbReference type="NCBI Taxonomy" id="299642"/>
    <lineage>
        <taxon>Eukaryota</taxon>
        <taxon>Metazoa</taxon>
        <taxon>Ecdysozoa</taxon>
        <taxon>Arthropoda</taxon>
        <taxon>Chelicerata</taxon>
        <taxon>Arachnida</taxon>
        <taxon>Araneae</taxon>
        <taxon>Araneomorphae</taxon>
        <taxon>Entelegynae</taxon>
        <taxon>Araneoidea</taxon>
        <taxon>Nephilidae</taxon>
        <taxon>Nephila</taxon>
    </lineage>
</organism>
<comment type="caution">
    <text evidence="1">The sequence shown here is derived from an EMBL/GenBank/DDBJ whole genome shotgun (WGS) entry which is preliminary data.</text>
</comment>
<reference evidence="1" key="1">
    <citation type="submission" date="2020-08" db="EMBL/GenBank/DDBJ databases">
        <title>Multicomponent nature underlies the extraordinary mechanical properties of spider dragline silk.</title>
        <authorList>
            <person name="Kono N."/>
            <person name="Nakamura H."/>
            <person name="Mori M."/>
            <person name="Yoshida Y."/>
            <person name="Ohtoshi R."/>
            <person name="Malay A.D."/>
            <person name="Moran D.A.P."/>
            <person name="Tomita M."/>
            <person name="Numata K."/>
            <person name="Arakawa K."/>
        </authorList>
    </citation>
    <scope>NUCLEOTIDE SEQUENCE</scope>
</reference>
<gene>
    <name evidence="1" type="ORF">NPIL_650081</name>
</gene>
<evidence type="ECO:0000313" key="1">
    <source>
        <dbReference type="EMBL" id="GFT44982.1"/>
    </source>
</evidence>
<dbReference type="Proteomes" id="UP000887013">
    <property type="component" value="Unassembled WGS sequence"/>
</dbReference>
<name>A0A8X6P3K4_NEPPI</name>
<dbReference type="OrthoDB" id="6506336at2759"/>